<feature type="transmembrane region" description="Helical" evidence="8">
    <location>
        <begin position="51"/>
        <end position="70"/>
    </location>
</feature>
<sequence>MTDTQVERLDRKVLAVAMIVALGAVTPIIDMTIISVALHTLADVFGSSLSTIQWVTTVYLLASAMVVPLTGWATDWFGARRLWLGALALFTVGSLLCGLAWSPGSLIVFRVIQGIGAGMLGPVGTAMVARVAGPKRMGRAMSLVGVPLVLGPVLGPVIGGIVLDLVSWRWIFLINLPVGLIAIALSARVFDRDRPSDRDRVDARGFFLLCPGVTLSVYGLVNVSSLEALTSPEFLLPAVAGVVLLTLFVRHARRIDKPLLDIRLFANRTFAAASGVLFLANAILSGAMMVLPLYYQLARGETPLNAGLLLVPQGLGVAMMMPIAGRMVDRGRPGTVVLFGIPLIIAGFISFTQAGDDGSYLRLGLSLWVIGVGTGCTMMPAMTATYRVLDPRRIPHATATFSVIGDFGASSAVALFVVVLDAQIARHPGEAHVAFGNVFWLPLVLAVASAVPAVLLAWQSRSRSSRRSERSGREVDRARGTADL</sequence>
<protein>
    <recommendedName>
        <fullName evidence="9">Major facilitator superfamily (MFS) profile domain-containing protein</fullName>
    </recommendedName>
</protein>
<evidence type="ECO:0000256" key="3">
    <source>
        <dbReference type="ARBA" id="ARBA00022448"/>
    </source>
</evidence>
<dbReference type="Proteomes" id="UP000185696">
    <property type="component" value="Unassembled WGS sequence"/>
</dbReference>
<dbReference type="OrthoDB" id="9812221at2"/>
<evidence type="ECO:0000256" key="2">
    <source>
        <dbReference type="ARBA" id="ARBA00008537"/>
    </source>
</evidence>
<feature type="transmembrane region" description="Helical" evidence="8">
    <location>
        <begin position="141"/>
        <end position="162"/>
    </location>
</feature>
<evidence type="ECO:0000256" key="5">
    <source>
        <dbReference type="ARBA" id="ARBA00022692"/>
    </source>
</evidence>
<feature type="transmembrane region" description="Helical" evidence="8">
    <location>
        <begin position="82"/>
        <end position="101"/>
    </location>
</feature>
<dbReference type="Gene3D" id="1.20.1720.10">
    <property type="entry name" value="Multidrug resistance protein D"/>
    <property type="match status" value="1"/>
</dbReference>
<feature type="transmembrane region" description="Helical" evidence="8">
    <location>
        <begin position="439"/>
        <end position="458"/>
    </location>
</feature>
<evidence type="ECO:0000256" key="4">
    <source>
        <dbReference type="ARBA" id="ARBA00022475"/>
    </source>
</evidence>
<dbReference type="CDD" id="cd17503">
    <property type="entry name" value="MFS_LmrB_MDR_like"/>
    <property type="match status" value="1"/>
</dbReference>
<organism evidence="10 11">
    <name type="scientific">Actinophytocola xinjiangensis</name>
    <dbReference type="NCBI Taxonomy" id="485602"/>
    <lineage>
        <taxon>Bacteria</taxon>
        <taxon>Bacillati</taxon>
        <taxon>Actinomycetota</taxon>
        <taxon>Actinomycetes</taxon>
        <taxon>Pseudonocardiales</taxon>
        <taxon>Pseudonocardiaceae</taxon>
    </lineage>
</organism>
<evidence type="ECO:0000256" key="1">
    <source>
        <dbReference type="ARBA" id="ARBA00004651"/>
    </source>
</evidence>
<feature type="transmembrane region" description="Helical" evidence="8">
    <location>
        <begin position="107"/>
        <end position="129"/>
    </location>
</feature>
<keyword evidence="3" id="KW-0813">Transport</keyword>
<dbReference type="Gene3D" id="1.20.1250.20">
    <property type="entry name" value="MFS general substrate transporter like domains"/>
    <property type="match status" value="1"/>
</dbReference>
<keyword evidence="5 8" id="KW-0812">Transmembrane</keyword>
<feature type="transmembrane region" description="Helical" evidence="8">
    <location>
        <begin position="201"/>
        <end position="221"/>
    </location>
</feature>
<feature type="transmembrane region" description="Helical" evidence="8">
    <location>
        <begin position="306"/>
        <end position="324"/>
    </location>
</feature>
<dbReference type="GO" id="GO:0022857">
    <property type="term" value="F:transmembrane transporter activity"/>
    <property type="evidence" value="ECO:0007669"/>
    <property type="project" value="InterPro"/>
</dbReference>
<comment type="similarity">
    <text evidence="2">Belongs to the major facilitator superfamily. EmrB family.</text>
</comment>
<dbReference type="InterPro" id="IPR011701">
    <property type="entry name" value="MFS"/>
</dbReference>
<dbReference type="EMBL" id="MSIF01000025">
    <property type="protein sequence ID" value="OLF05839.1"/>
    <property type="molecule type" value="Genomic_DNA"/>
</dbReference>
<dbReference type="AlphaFoldDB" id="A0A7Z1AVK9"/>
<keyword evidence="6 8" id="KW-1133">Transmembrane helix</keyword>
<feature type="transmembrane region" description="Helical" evidence="8">
    <location>
        <begin position="168"/>
        <end position="189"/>
    </location>
</feature>
<evidence type="ECO:0000256" key="8">
    <source>
        <dbReference type="SAM" id="Phobius"/>
    </source>
</evidence>
<keyword evidence="11" id="KW-1185">Reference proteome</keyword>
<feature type="domain" description="Major facilitator superfamily (MFS) profile" evidence="9">
    <location>
        <begin position="16"/>
        <end position="461"/>
    </location>
</feature>
<evidence type="ECO:0000256" key="6">
    <source>
        <dbReference type="ARBA" id="ARBA00022989"/>
    </source>
</evidence>
<feature type="transmembrane region" description="Helical" evidence="8">
    <location>
        <begin position="367"/>
        <end position="389"/>
    </location>
</feature>
<evidence type="ECO:0000256" key="7">
    <source>
        <dbReference type="ARBA" id="ARBA00023136"/>
    </source>
</evidence>
<keyword evidence="4" id="KW-1003">Cell membrane</keyword>
<dbReference type="Pfam" id="PF07690">
    <property type="entry name" value="MFS_1"/>
    <property type="match status" value="1"/>
</dbReference>
<dbReference type="InterPro" id="IPR020846">
    <property type="entry name" value="MFS_dom"/>
</dbReference>
<reference evidence="10 11" key="1">
    <citation type="submission" date="2016-12" db="EMBL/GenBank/DDBJ databases">
        <title>The draft genome sequence of Actinophytocola xinjiangensis.</title>
        <authorList>
            <person name="Wang W."/>
            <person name="Yuan L."/>
        </authorList>
    </citation>
    <scope>NUCLEOTIDE SEQUENCE [LARGE SCALE GENOMIC DNA]</scope>
    <source>
        <strain evidence="10 11">CGMCC 4.4663</strain>
    </source>
</reference>
<proteinExistence type="inferred from homology"/>
<dbReference type="PANTHER" id="PTHR42718:SF9">
    <property type="entry name" value="MAJOR FACILITATOR SUPERFAMILY MULTIDRUG TRANSPORTER MFSC"/>
    <property type="match status" value="1"/>
</dbReference>
<name>A0A7Z1AVK9_9PSEU</name>
<dbReference type="InterPro" id="IPR004638">
    <property type="entry name" value="EmrB-like"/>
</dbReference>
<feature type="transmembrane region" description="Helical" evidence="8">
    <location>
        <begin position="233"/>
        <end position="249"/>
    </location>
</feature>
<dbReference type="RefSeq" id="WP_075137199.1">
    <property type="nucleotide sequence ID" value="NZ_MSIF01000025.1"/>
</dbReference>
<evidence type="ECO:0000259" key="9">
    <source>
        <dbReference type="PROSITE" id="PS50850"/>
    </source>
</evidence>
<dbReference type="PROSITE" id="PS50850">
    <property type="entry name" value="MFS"/>
    <property type="match status" value="1"/>
</dbReference>
<evidence type="ECO:0000313" key="10">
    <source>
        <dbReference type="EMBL" id="OLF05839.1"/>
    </source>
</evidence>
<comment type="caution">
    <text evidence="10">The sequence shown here is derived from an EMBL/GenBank/DDBJ whole genome shotgun (WGS) entry which is preliminary data.</text>
</comment>
<dbReference type="InterPro" id="IPR036259">
    <property type="entry name" value="MFS_trans_sf"/>
</dbReference>
<gene>
    <name evidence="10" type="ORF">BLA60_34190</name>
</gene>
<feature type="transmembrane region" description="Helical" evidence="8">
    <location>
        <begin position="401"/>
        <end position="419"/>
    </location>
</feature>
<accession>A0A7Z1AVK9</accession>
<dbReference type="GO" id="GO:0005886">
    <property type="term" value="C:plasma membrane"/>
    <property type="evidence" value="ECO:0007669"/>
    <property type="project" value="UniProtKB-SubCell"/>
</dbReference>
<keyword evidence="7 8" id="KW-0472">Membrane</keyword>
<dbReference type="PANTHER" id="PTHR42718">
    <property type="entry name" value="MAJOR FACILITATOR SUPERFAMILY MULTIDRUG TRANSPORTER MFSC"/>
    <property type="match status" value="1"/>
</dbReference>
<evidence type="ECO:0000313" key="11">
    <source>
        <dbReference type="Proteomes" id="UP000185696"/>
    </source>
</evidence>
<feature type="transmembrane region" description="Helical" evidence="8">
    <location>
        <begin position="270"/>
        <end position="294"/>
    </location>
</feature>
<feature type="transmembrane region" description="Helical" evidence="8">
    <location>
        <begin position="12"/>
        <end position="39"/>
    </location>
</feature>
<feature type="transmembrane region" description="Helical" evidence="8">
    <location>
        <begin position="336"/>
        <end position="355"/>
    </location>
</feature>
<dbReference type="PRINTS" id="PR01036">
    <property type="entry name" value="TCRTETB"/>
</dbReference>
<dbReference type="SUPFAM" id="SSF103473">
    <property type="entry name" value="MFS general substrate transporter"/>
    <property type="match status" value="1"/>
</dbReference>
<comment type="subcellular location">
    <subcellularLocation>
        <location evidence="1">Cell membrane</location>
        <topology evidence="1">Multi-pass membrane protein</topology>
    </subcellularLocation>
</comment>
<dbReference type="NCBIfam" id="TIGR00711">
    <property type="entry name" value="efflux_EmrB"/>
    <property type="match status" value="1"/>
</dbReference>